<dbReference type="EMBL" id="JBBKAR010000060">
    <property type="protein sequence ID" value="MEJ8307086.1"/>
    <property type="molecule type" value="Genomic_DNA"/>
</dbReference>
<evidence type="ECO:0000313" key="1">
    <source>
        <dbReference type="EMBL" id="MEJ8307086.1"/>
    </source>
</evidence>
<reference evidence="1" key="1">
    <citation type="submission" date="2024-03" db="EMBL/GenBank/DDBJ databases">
        <title>Whole genome sequecning of epiphytes from Marcgravia umbellata leaves.</title>
        <authorList>
            <person name="Kumar G."/>
            <person name="Savka M.A."/>
        </authorList>
    </citation>
    <scope>NUCLEOTIDE SEQUENCE</scope>
    <source>
        <strain evidence="1">RIT_BL5</strain>
    </source>
</reference>
<name>A0ACC6PJN4_9BACL</name>
<sequence length="4312" mass="485915">MIQNEELYLIPLSAKTEDILKERALGLLEWMYRNDEDIDMGNVAFTLAIGREHFNVRHFFVVNDKRDLIEKLKEFTEGDFRIEKPDAKINSLENHTFKEENSLELELNLAIQNQKCFSFREKMMLLELGKAYVEGVNIKWNQLYENAQLRRTPLPTYPFAREKVSTALMKNVVDTKDNFKNTYFTSEWVSSALDLSIAGFKRDQANTVLILNSGGNLFTALTKRLQVSGTHYISVGAGSEFRKIDDHSFLLNPTSLEHYETLLSELKGMSISSFKSICIEDHNGEDIALPVWGGQALFVFSKACMQNEEIKTQRLLYVYKETSVSAAIGSFCRTIHQEHPDYFYSTLGISFDSTENDLASIQIENEIYNFENYEVKYINGKRYVKRYTSVVPKMIHNPFRNEGTYLITGGLGGLGKILAKHLAEKYRAQLILLGRSALTPEKMDEVRKLRDLGSEVLYVQVDLCMEAEVATAIKEAKKKFGNIDGVFHASGIYRNGFILRKSIGDFEDVTAPKISGVLHLDKALKNEKLQFFMSFSSIAASFGKVGQSDYSYANGFLDSFSLCRQKLVDSGERYGTTVSVNWPFWEDGCMQISEAEKLEMKNNGGILPLRSEAGIEALMAALQGEYVQLMVLYGLEEQILNFVAQRSIIQAPHIITLKNDGENSIPVFSKNSNNQEENKSDSQELLLSTENWITKMIAEKTGFSEEKIHPEILFEEYGIDSIVINQFNATIEKKMPSLPKTLLFEYQNIRELSKYILEFHSERLIKVLQEENLLNPKKRNKINILNDELEPPMIENSVQNDVQDSNFIRRHTRDKVSNESSNEMEIAIIGMSGRYPQANNLEEFWQNLKSGRDCITEVPLSRWDAEKYYDSNPSKSSEGSIYCKWGGFIEDVDKFDPLFFNISPKEAEMMDPQERIFLETVWTLFEDAGYTKKDLNRYIKREMSPEVGVFVGSTTTSYNLLGNRTDEFNEVVVPSAMPWSIANRVSYIFNFSGPSMPVDTACSSSLTAIHLACEALRRKECLIAVAGGVNVYLEPSKYLKMCQLRMLSSDGKCRSFGVGAEGFVPGEGVGAILLKPLTKAIEDGDHIHGVIKSSSINHGGRTSGYTVPNLNAQAVLITDALKKSGVDPRTIGYIEAHGTGTALGDPIEFAGLTKAYREFTLDTEFCAVGSVKTNIGHLESAAGIAGVTKILLQMKNKLLVPSLHAETLNPNLDLNASPFYIQRQSEEWFSNESGHGAERHALPRRAAVSSFGAGGVNVHLILEEFVLQKKLQSQRAEKELIVISARNKEALKRYIKQWISFLNKPVGLVEGSNLVFTQENSSRLSNLRASIEENVLEKKWLSKQEIIHYQEGQSNLLKSVAIHLLYQLQKAGLFTDSSNSMSLNDIYASLGVLEDYKRLVYSLLEFLQEGLWIKKENSLYTTLTPELDFYLMEFQANDYMPHLSEFCEAYPELKGWAVLVHTCLSHLTGVLNGDLKYTDILFPNNSMEMVEQVYKGGKVTDYYNHLVAEAVKKIVQENQKTGSNRTLKILEIGAGTGGTSKFVMEMAKKHNLNIQYFYTDISVGFTQYGKLTYGSSIVPEVYYKTLNIEEEPSKQGFQPGSMDVIIATNAIHATKLIRNTLKNINSLLAPGGTFILNEVTKKLDYATLSFGLTSGWWLYDENDGRIPNSPLINEEGWAEILKSSGLEDFQSIGLPEPYLSLSDQHVMIVRKKGISANKLTWNPSQLKNIAYTLQMGREEMDERLAIIVSDVQELSDKLHMCLEENSTEESVFSGNVKEQGSLSKLFMNGKEGDEFLRILIREKGWDKLAQLWVSGVPINWSLLYSGDSRPEKVSIPTYPFEKKRYWLPENHITGVNKQSLRAVATREATTSPTLGNTVLYCNKWKPIMKIDEHYDGFTEGDLLIFSNSLEQSLEIKKRIRQSDQGARIIVVTPGSRYQRLDKYHFEINIEEERHYEQLYGDLKQDEIDLIYIMHLWSMNDTIERKRSYDVHQNVERGFYSNLWFLKQWSSDAKKNALKVIYVYPHSSQIDYPEYSAMRGFMQSLCVEQPLLSGSMIGISEDSFTDRFYDYLLGKLNKDRSVMEEEIIENGELYVKQWIEVERNELLAEENVSIRKHGNYLITGGAGKIGLYFAKRIAEAGAGHITLLGRSSLNEEQKNVIRKIAQENDCELQYEIVDVSSEGDITRAIKGMKENLGRINGVIHAAGMIEDQLISKKRKHQVENVIGAKVLGTIFLDEALKKEALDFFVLFSSLAAVLGNAGQVDYAFGNSFMDHFAHRRAHQVEIGERCGKSLSLQWPEWSDGGMRMNTEMAKWFKVTLGLHPMSNGNGWHIFNKMLASSYTEIAVFTGETAKIRKYMMKHRDENSVAIDLETSTKRETLLEVKKQISELVSSLLKIEEEVNPSYDFGYYGFDSNSFIRLSSLLSESYGLRILPALLYEYSSIDRMADYIIREGGQHVQPIVKDQTSRLTHVNKSEEDQHKSSYSLTPPQTENKSVKSEDIAIVGISGIFPESNDINQFWSSLIEGNDLISKIPGNRWDWDSYFENDPEKIEANCIEWGGFIKDEDKFDSLFFNISPREAEYMDPQQRIFLETVWKAIEDSGYRADELSGKRIGMFVGVSGSDYHDLIQKRGISSISHSATGTAQSILANRISFLLNFKGPSEPVDTACSSSLVAIKRAVDAIRYDGCEMAIAGAVNLLLDPDLYLSLNKAGMLSKDGKCKTFDKSANGYVRGEGAAALVLKPMTKAVADGDQVYAVIKGIQINHGGHAQSLTAPNPSAQAEVIELAWTEAGLDPSTASYIETHGTGTKLGDPIEISALKEAFQRLYRKWDKPFPGNVNCGLGSVKTNTGHLEAAAGIASIVKVIMSMKHKKIPANLHFKDKNPYIELEDSPFFIVSENTNWSTDVDDEGKELPLRAGISSFGFGGVNAHMVLESYPSQTASDHDSVRGAQVIVLSAKNKERLKQYAEHLNNFLEPEIDNERTLVDGFNLNIDEIVYKISDLIKVDASHIDVEENINLLGIDSLHFGLLLNDLNESYNMSWNSKQFVEFPSIKNLFEKICEQNEFKIAEAIEPENVPLTLESIAFTLQFGRTHMEERLAVIVNSIAELKSKLQDFLDGKAATNVYQGHVGKAAENSVIQSTQNKNNIRELTELQKLSQKWVVGETVNWDLLYEKNKRPSRISLPTYPFAKERHWILPSPIQKVSGRKFDSDDSHARRSIIFQKKWEESAHQQHRGTVTNPGEKDKSLILFNHETKQIAERIGLRRKAVMLEVQDSDMSTIEYSFSKISSQYAEFKELIDLSDLNPKNDSNCAMPIHKIAVLQQIVKKLMKKGGVALHLTNNLQSFELDANEIMLSGAHLAGLYKMLGSEYRKIHSKTIDVDRYSMDVDSLCEIIEQEVQFSDEFSEVCYRNKIRYIPQLKKIESKMPLDQIRFSEQEVYVVTGGTRGIGAEVAKFLVENGARKIVLMGITDIPQKAEWPALLECQDSSKRIEREKVRLLTYLEKREVEVWTYIGQLTDEVHLNQFFKDVRNKMGKVAGVVHCAGTRNDNHSAFINKSISDMQSVFEPKVEALNVLHSIFSNDDLNFFVLFSSISVSIPSLAAASSDYVIANNYMDHFAALQRNKGNGYYISLAWPSWKEVGMGEVKTSIYESSGLVSHTTLEGMSLFKQALLEIETDPLLLPCVVDENKLEIDKILHSNKTSKEIYNNEKKYFEGKENVSSEQTDKIQSIKNQLKKLFAEELRINQSQFDDDQNFSNYGVDSILLADLVKKAENTFSRNLDPSLFLQYPTFKELSAYLSEGSELKVKELSFDEKSSEDPRSDHLNKQQDNKIAVIGIGCQFPQSPDKDTFWKNILEGKDCITEVPRERWDTEALFSTRQQSGKSISKWGGFIEGIEYFDPAYFNIREELAPHIDPTIRKFLEVSDQALSDAGYESKDLADSRVGVYVGSRMSNTYSERIKNTLPDTIVGTGQNFIAAHIAHFFNFKGPNLVVDTACSSSLTSIHLACQGLLSDEADLAIAGGVDILLDEKPYIILSQGRALSPDGRCHTFDEKANGFVPGEGSGAVLLKPLKNAVIDGDHIYAVIDASALNNDGRTMGMTTPNPEAQILVIEEALKKGKVSPDTVSYIEAHGTGTMIGDPIELQALNRVFQKHTNRIQYCGVGSVKTNIGHLLSAAGIASFIKTVLCVHEGILAPTLHCQTPNPRFQFDQSPFYPVTEKQKWHGIEGKKRAGISSFGFGGTNVHIIVSDYHSTHSSERSSLYKKEFDRKKYWLEPISSADETKPDKIDGHSKHESLEFLRIVDEGNEEQGAR</sequence>
<organism evidence="1 2">
    <name type="scientific">Saccharibacillus sacchari</name>
    <dbReference type="NCBI Taxonomy" id="456493"/>
    <lineage>
        <taxon>Bacteria</taxon>
        <taxon>Bacillati</taxon>
        <taxon>Bacillota</taxon>
        <taxon>Bacilli</taxon>
        <taxon>Bacillales</taxon>
        <taxon>Paenibacillaceae</taxon>
        <taxon>Saccharibacillus</taxon>
    </lineage>
</organism>
<keyword evidence="2" id="KW-1185">Reference proteome</keyword>
<proteinExistence type="predicted"/>
<accession>A0ACC6PJN4</accession>
<dbReference type="Proteomes" id="UP001380953">
    <property type="component" value="Unassembled WGS sequence"/>
</dbReference>
<protein>
    <submittedName>
        <fullName evidence="1">SDR family NAD(P)-dependent oxidoreductase</fullName>
    </submittedName>
</protein>
<comment type="caution">
    <text evidence="1">The sequence shown here is derived from an EMBL/GenBank/DDBJ whole genome shotgun (WGS) entry which is preliminary data.</text>
</comment>
<gene>
    <name evidence="1" type="ORF">WKI47_24520</name>
</gene>
<evidence type="ECO:0000313" key="2">
    <source>
        <dbReference type="Proteomes" id="UP001380953"/>
    </source>
</evidence>